<gene>
    <name evidence="2" type="ORF">LCOR_04808.1</name>
</gene>
<evidence type="ECO:0000313" key="3">
    <source>
        <dbReference type="Proteomes" id="UP000027586"/>
    </source>
</evidence>
<keyword evidence="3" id="KW-1185">Reference proteome</keyword>
<evidence type="ECO:0000256" key="1">
    <source>
        <dbReference type="SAM" id="MobiDB-lite"/>
    </source>
</evidence>
<dbReference type="AlphaFoldDB" id="A0A068RWV6"/>
<protein>
    <submittedName>
        <fullName evidence="2">Uncharacterized protein</fullName>
    </submittedName>
</protein>
<dbReference type="Proteomes" id="UP000027586">
    <property type="component" value="Unassembled WGS sequence"/>
</dbReference>
<name>A0A068RWV6_9FUNG</name>
<organism evidence="2 3">
    <name type="scientific">Lichtheimia corymbifera JMRC:FSU:9682</name>
    <dbReference type="NCBI Taxonomy" id="1263082"/>
    <lineage>
        <taxon>Eukaryota</taxon>
        <taxon>Fungi</taxon>
        <taxon>Fungi incertae sedis</taxon>
        <taxon>Mucoromycota</taxon>
        <taxon>Mucoromycotina</taxon>
        <taxon>Mucoromycetes</taxon>
        <taxon>Mucorales</taxon>
        <taxon>Lichtheimiaceae</taxon>
        <taxon>Lichtheimia</taxon>
    </lineage>
</organism>
<feature type="region of interest" description="Disordered" evidence="1">
    <location>
        <begin position="63"/>
        <end position="86"/>
    </location>
</feature>
<proteinExistence type="predicted"/>
<accession>A0A068RWV6</accession>
<comment type="caution">
    <text evidence="2">The sequence shown here is derived from an EMBL/GenBank/DDBJ whole genome shotgun (WGS) entry which is preliminary data.</text>
</comment>
<sequence>MLRWLLGASSAGAMNCTMCIRLRMMMDWMAWTRGPYIFDERGFTTVDDIATLKSMHATATSAIMDEDTSGGSNKEYNDAMIPADSL</sequence>
<dbReference type="VEuPathDB" id="FungiDB:LCOR_04808.1"/>
<reference evidence="2" key="1">
    <citation type="submission" date="2013-08" db="EMBL/GenBank/DDBJ databases">
        <title>Gene expansion shapes genome architecture in the human pathogen Lichtheimia corymbifera: an evolutionary genomics analysis in the ancient terrestrial Mucorales (Mucoromycotina).</title>
        <authorList>
            <person name="Schwartze V.U."/>
            <person name="Winter S."/>
            <person name="Shelest E."/>
            <person name="Marcet-Houben M."/>
            <person name="Horn F."/>
            <person name="Wehner S."/>
            <person name="Hoffmann K."/>
            <person name="Riege K."/>
            <person name="Sammeth M."/>
            <person name="Nowrousian M."/>
            <person name="Valiante V."/>
            <person name="Linde J."/>
            <person name="Jacobsen I.D."/>
            <person name="Marz M."/>
            <person name="Brakhage A.A."/>
            <person name="Gabaldon T."/>
            <person name="Bocker S."/>
            <person name="Voigt K."/>
        </authorList>
    </citation>
    <scope>NUCLEOTIDE SEQUENCE [LARGE SCALE GENOMIC DNA]</scope>
    <source>
        <strain evidence="2">FSU 9682</strain>
    </source>
</reference>
<dbReference type="EMBL" id="CBTN010000017">
    <property type="protein sequence ID" value="CDH53461.1"/>
    <property type="molecule type" value="Genomic_DNA"/>
</dbReference>
<evidence type="ECO:0000313" key="2">
    <source>
        <dbReference type="EMBL" id="CDH53461.1"/>
    </source>
</evidence>